<dbReference type="Proteomes" id="UP001549119">
    <property type="component" value="Unassembled WGS sequence"/>
</dbReference>
<feature type="transmembrane region" description="Helical" evidence="2">
    <location>
        <begin position="6"/>
        <end position="29"/>
    </location>
</feature>
<keyword evidence="2" id="KW-0472">Membrane</keyword>
<dbReference type="EMBL" id="JBEPNW010000008">
    <property type="protein sequence ID" value="MET3869995.1"/>
    <property type="molecule type" value="Genomic_DNA"/>
</dbReference>
<keyword evidence="2" id="KW-0812">Transmembrane</keyword>
<keyword evidence="1" id="KW-0175">Coiled coil</keyword>
<dbReference type="RefSeq" id="WP_209651111.1">
    <property type="nucleotide sequence ID" value="NZ_JBEPNV010000005.1"/>
</dbReference>
<accession>A0ABV2NU55</accession>
<protein>
    <submittedName>
        <fullName evidence="3">Uncharacterized protein</fullName>
    </submittedName>
</protein>
<feature type="coiled-coil region" evidence="1">
    <location>
        <begin position="76"/>
        <end position="110"/>
    </location>
</feature>
<gene>
    <name evidence="3" type="ORF">ABIC20_007380</name>
</gene>
<comment type="caution">
    <text evidence="3">The sequence shown here is derived from an EMBL/GenBank/DDBJ whole genome shotgun (WGS) entry which is preliminary data.</text>
</comment>
<evidence type="ECO:0000313" key="3">
    <source>
        <dbReference type="EMBL" id="MET3869995.1"/>
    </source>
</evidence>
<keyword evidence="2" id="KW-1133">Transmembrane helix</keyword>
<reference evidence="3 4" key="1">
    <citation type="submission" date="2024-06" db="EMBL/GenBank/DDBJ databases">
        <title>Genomics of switchgrass bacterial isolates.</title>
        <authorList>
            <person name="Shade A."/>
        </authorList>
    </citation>
    <scope>NUCLEOTIDE SEQUENCE [LARGE SCALE GENOMIC DNA]</scope>
    <source>
        <strain evidence="3 4">PvP084</strain>
    </source>
</reference>
<proteinExistence type="predicted"/>
<evidence type="ECO:0000313" key="4">
    <source>
        <dbReference type="Proteomes" id="UP001549119"/>
    </source>
</evidence>
<evidence type="ECO:0000256" key="1">
    <source>
        <dbReference type="SAM" id="Coils"/>
    </source>
</evidence>
<name>A0ABV2NU55_9HYPH</name>
<evidence type="ECO:0000256" key="2">
    <source>
        <dbReference type="SAM" id="Phobius"/>
    </source>
</evidence>
<keyword evidence="4" id="KW-1185">Reference proteome</keyword>
<organism evidence="3 4">
    <name type="scientific">Methylobacterium radiotolerans</name>
    <dbReference type="NCBI Taxonomy" id="31998"/>
    <lineage>
        <taxon>Bacteria</taxon>
        <taxon>Pseudomonadati</taxon>
        <taxon>Pseudomonadota</taxon>
        <taxon>Alphaproteobacteria</taxon>
        <taxon>Hyphomicrobiales</taxon>
        <taxon>Methylobacteriaceae</taxon>
        <taxon>Methylobacterium</taxon>
    </lineage>
</organism>
<sequence length="180" mass="19488">MDLLILPTLTGTAGAAMILGSFAVSRFILAGARKRAAQIEAGAEDLVQYRVRQTLGYIDDVRARWRRMDVQGGLNVAAALAEHFRLTAQVQELSEENADLRTELEAYKVDSVEQGRAADAYARQAGEANAVIDHLTWAINESGNSIHLPGHLAEAHAESLIRTGLKGRIGRTTRTIGRAA</sequence>